<dbReference type="Gene3D" id="2.40.170.20">
    <property type="entry name" value="TonB-dependent receptor, beta-barrel domain"/>
    <property type="match status" value="2"/>
</dbReference>
<dbReference type="AlphaFoldDB" id="A0A381TM53"/>
<reference evidence="12" key="1">
    <citation type="submission" date="2018-05" db="EMBL/GenBank/DDBJ databases">
        <authorList>
            <person name="Lanie J.A."/>
            <person name="Ng W.-L."/>
            <person name="Kazmierczak K.M."/>
            <person name="Andrzejewski T.M."/>
            <person name="Davidsen T.M."/>
            <person name="Wayne K.J."/>
            <person name="Tettelin H."/>
            <person name="Glass J.I."/>
            <person name="Rusch D."/>
            <person name="Podicherti R."/>
            <person name="Tsui H.-C.T."/>
            <person name="Winkler M.E."/>
        </authorList>
    </citation>
    <scope>NUCLEOTIDE SEQUENCE</scope>
</reference>
<keyword evidence="9" id="KW-0998">Cell outer membrane</keyword>
<keyword evidence="3" id="KW-0410">Iron transport</keyword>
<evidence type="ECO:0000259" key="10">
    <source>
        <dbReference type="Pfam" id="PF00593"/>
    </source>
</evidence>
<dbReference type="InterPro" id="IPR000531">
    <property type="entry name" value="Beta-barrel_TonB"/>
</dbReference>
<keyword evidence="7" id="KW-0798">TonB box</keyword>
<proteinExistence type="predicted"/>
<sequence length="1041" mass="113630">NRLVVGISLAILVVAPISMAQVIEEITVTARKKSENLQDVPISVNVITGETIDRLGIKDLRDVVKMDSSLIFDKGFAPADIRVVVRGIDNGRGRPVVATIIDGADISSEALSTAGASMLISPRLIDIERIEIVKGPQVALYGRTAFAGAIQYVTKGATEEPELGATIDVAEGGFQETRFSYSGPVTDTLGIRVNALDWSMDGFHTNTVTGEKIGGGDGQSASILFDWNPTEKLSIRTRIDHVNDANEPPAQAFVPYNTLRAVPETASWCNGGWIHDASCNGYAQALEHVMAWGQQDALYTDYSFEPGWKLGCGGPPYIPSVATPDPLWNSCYGVNTPGFASSGTQINLESGTLYGGRFDDMEHWAVTGGLPDGDSLAVTQDINYAHPGHNKGKDMFGSTKKGERMQINLEYDLGIGTFSSITHMANMDVAQQYDIDKQSLPYFNQEWNVWGGTKLFSQEFRLQTESDGPFNIAVGALYWHEDTIQTSNGMSIRGFGDRCKVIVTRDANTGNILEISDFSHGPFTWDGPCGHTDTSIVEFQDESLANRIPDDTIRDTAHASLYSVIDYEFTERLTMTMEVRWVDERERLTASSSQGLADGMPAQSGASSVSLCGSHIRCDATGGFVPLEWYPYSGRYPMLSVPVVIGDTELAFNGQTGQFSPNAWTVANITAANPSGFGPTTRQEPLTFTVSDNYVTPKIVLRYAVSDDIMVYGSWTESKKPGGFSTIGTGAFGFDPNGDGNPDEVQFKPEVMEVFELGWKSVLMNGQLRVNGAVFFEDYTDKHTNVQKVIAGTLGSVTANADGGEALGFEIDVAYAMTDNLTLSGGYTYLDTEYTDFVSYSRSAGEIARDGTCVRVEDYLGSGDQTCMIDRSGNQFERAPKSSAVISLSYEDQLRDTGATFFVELNSRFQDKRFIDNTNDAYVKDYWRFDLNAGISKGDWDAVFYVKNLLDDDTVLSASTGPDIGNSDFRFGMVMTFVQHEVRPYPGGPVVATYSMPDVTGQYGSSDGLVSVVPAPVIRNMWFANMPDPRQMGMRVSYSFK</sequence>
<evidence type="ECO:0000256" key="9">
    <source>
        <dbReference type="ARBA" id="ARBA00023237"/>
    </source>
</evidence>
<evidence type="ECO:0000256" key="6">
    <source>
        <dbReference type="ARBA" id="ARBA00023065"/>
    </source>
</evidence>
<accession>A0A381TM53</accession>
<evidence type="ECO:0000259" key="11">
    <source>
        <dbReference type="Pfam" id="PF07715"/>
    </source>
</evidence>
<dbReference type="GO" id="GO:0009279">
    <property type="term" value="C:cell outer membrane"/>
    <property type="evidence" value="ECO:0007669"/>
    <property type="project" value="UniProtKB-SubCell"/>
</dbReference>
<feature type="non-terminal residue" evidence="12">
    <location>
        <position position="1"/>
    </location>
</feature>
<feature type="domain" description="TonB-dependent receptor-like beta-barrel" evidence="10">
    <location>
        <begin position="440"/>
        <end position="949"/>
    </location>
</feature>
<dbReference type="PROSITE" id="PS52016">
    <property type="entry name" value="TONB_DEPENDENT_REC_3"/>
    <property type="match status" value="1"/>
</dbReference>
<evidence type="ECO:0000256" key="7">
    <source>
        <dbReference type="ARBA" id="ARBA00023077"/>
    </source>
</evidence>
<evidence type="ECO:0000313" key="12">
    <source>
        <dbReference type="EMBL" id="SVA16571.1"/>
    </source>
</evidence>
<dbReference type="PANTHER" id="PTHR32552">
    <property type="entry name" value="FERRICHROME IRON RECEPTOR-RELATED"/>
    <property type="match status" value="1"/>
</dbReference>
<organism evidence="12">
    <name type="scientific">marine metagenome</name>
    <dbReference type="NCBI Taxonomy" id="408172"/>
    <lineage>
        <taxon>unclassified sequences</taxon>
        <taxon>metagenomes</taxon>
        <taxon>ecological metagenomes</taxon>
    </lineage>
</organism>
<evidence type="ECO:0000256" key="2">
    <source>
        <dbReference type="ARBA" id="ARBA00022448"/>
    </source>
</evidence>
<keyword evidence="6" id="KW-0406">Ion transport</keyword>
<name>A0A381TM53_9ZZZZ</name>
<dbReference type="InterPro" id="IPR039426">
    <property type="entry name" value="TonB-dep_rcpt-like"/>
</dbReference>
<keyword evidence="5" id="KW-0408">Iron</keyword>
<dbReference type="Pfam" id="PF07715">
    <property type="entry name" value="Plug"/>
    <property type="match status" value="1"/>
</dbReference>
<evidence type="ECO:0000256" key="4">
    <source>
        <dbReference type="ARBA" id="ARBA00022692"/>
    </source>
</evidence>
<comment type="subcellular location">
    <subcellularLocation>
        <location evidence="1">Cell outer membrane</location>
        <topology evidence="1">Multi-pass membrane protein</topology>
    </subcellularLocation>
</comment>
<evidence type="ECO:0000256" key="5">
    <source>
        <dbReference type="ARBA" id="ARBA00023004"/>
    </source>
</evidence>
<feature type="domain" description="TonB-dependent receptor plug" evidence="11">
    <location>
        <begin position="37"/>
        <end position="149"/>
    </location>
</feature>
<dbReference type="EMBL" id="UINC01004746">
    <property type="protein sequence ID" value="SVA16571.1"/>
    <property type="molecule type" value="Genomic_DNA"/>
</dbReference>
<dbReference type="Pfam" id="PF00593">
    <property type="entry name" value="TonB_dep_Rec_b-barrel"/>
    <property type="match status" value="1"/>
</dbReference>
<keyword evidence="4" id="KW-0812">Transmembrane</keyword>
<evidence type="ECO:0000256" key="3">
    <source>
        <dbReference type="ARBA" id="ARBA00022496"/>
    </source>
</evidence>
<dbReference type="SUPFAM" id="SSF56935">
    <property type="entry name" value="Porins"/>
    <property type="match status" value="1"/>
</dbReference>
<dbReference type="InterPro" id="IPR036942">
    <property type="entry name" value="Beta-barrel_TonB_sf"/>
</dbReference>
<dbReference type="InterPro" id="IPR012910">
    <property type="entry name" value="Plug_dom"/>
</dbReference>
<dbReference type="GO" id="GO:0006826">
    <property type="term" value="P:iron ion transport"/>
    <property type="evidence" value="ECO:0007669"/>
    <property type="project" value="UniProtKB-KW"/>
</dbReference>
<dbReference type="PANTHER" id="PTHR32552:SF81">
    <property type="entry name" value="TONB-DEPENDENT OUTER MEMBRANE RECEPTOR"/>
    <property type="match status" value="1"/>
</dbReference>
<keyword evidence="8" id="KW-0472">Membrane</keyword>
<evidence type="ECO:0000256" key="1">
    <source>
        <dbReference type="ARBA" id="ARBA00004571"/>
    </source>
</evidence>
<evidence type="ECO:0000256" key="8">
    <source>
        <dbReference type="ARBA" id="ARBA00023136"/>
    </source>
</evidence>
<evidence type="ECO:0008006" key="13">
    <source>
        <dbReference type="Google" id="ProtNLM"/>
    </source>
</evidence>
<gene>
    <name evidence="12" type="ORF">METZ01_LOCUS69425</name>
</gene>
<keyword evidence="2" id="KW-0813">Transport</keyword>
<protein>
    <recommendedName>
        <fullName evidence="13">TonB-dependent receptor plug domain-containing protein</fullName>
    </recommendedName>
</protein>